<evidence type="ECO:0000256" key="6">
    <source>
        <dbReference type="ARBA" id="ARBA00023134"/>
    </source>
</evidence>
<feature type="domain" description="MobA-like NTP transferase" evidence="9">
    <location>
        <begin position="204"/>
        <end position="280"/>
    </location>
</feature>
<dbReference type="Pfam" id="PF12804">
    <property type="entry name" value="NTP_transf_3"/>
    <property type="match status" value="2"/>
</dbReference>
<organism evidence="10 11">
    <name type="scientific">Campylobacter rectus</name>
    <name type="common">Wolinella recta</name>
    <dbReference type="NCBI Taxonomy" id="203"/>
    <lineage>
        <taxon>Bacteria</taxon>
        <taxon>Pseudomonadati</taxon>
        <taxon>Campylobacterota</taxon>
        <taxon>Epsilonproteobacteria</taxon>
        <taxon>Campylobacterales</taxon>
        <taxon>Campylobacteraceae</taxon>
        <taxon>Campylobacter</taxon>
    </lineage>
</organism>
<evidence type="ECO:0000313" key="11">
    <source>
        <dbReference type="Proteomes" id="UP000502377"/>
    </source>
</evidence>
<dbReference type="AlphaFoldDB" id="A0A6G5QJX1"/>
<dbReference type="PANTHER" id="PTHR19136">
    <property type="entry name" value="MOLYBDENUM COFACTOR GUANYLYLTRANSFERASE"/>
    <property type="match status" value="1"/>
</dbReference>
<keyword evidence="7" id="KW-0501">Molybdenum cofactor biosynthesis</keyword>
<feature type="region of interest" description="Disordered" evidence="8">
    <location>
        <begin position="98"/>
        <end position="142"/>
    </location>
</feature>
<keyword evidence="1" id="KW-0963">Cytoplasm</keyword>
<feature type="compositionally biased region" description="Polar residues" evidence="8">
    <location>
        <begin position="133"/>
        <end position="142"/>
    </location>
</feature>
<dbReference type="SUPFAM" id="SSF53448">
    <property type="entry name" value="Nucleotide-diphospho-sugar transferases"/>
    <property type="match status" value="2"/>
</dbReference>
<protein>
    <submittedName>
        <fullName evidence="10">Molybdenum cofactor guanylyltransferase protein A</fullName>
        <ecNumber evidence="10">2.7.7.77</ecNumber>
    </submittedName>
</protein>
<keyword evidence="6" id="KW-0342">GTP-binding</keyword>
<proteinExistence type="predicted"/>
<dbReference type="InterPro" id="IPR029044">
    <property type="entry name" value="Nucleotide-diphossugar_trans"/>
</dbReference>
<keyword evidence="4" id="KW-0547">Nucleotide-binding</keyword>
<dbReference type="Gene3D" id="3.90.550.10">
    <property type="entry name" value="Spore Coat Polysaccharide Biosynthesis Protein SpsA, Chain A"/>
    <property type="match status" value="2"/>
</dbReference>
<evidence type="ECO:0000256" key="3">
    <source>
        <dbReference type="ARBA" id="ARBA00022723"/>
    </source>
</evidence>
<dbReference type="InterPro" id="IPR013482">
    <property type="entry name" value="Molybde_CF_guanTrfase"/>
</dbReference>
<evidence type="ECO:0000256" key="1">
    <source>
        <dbReference type="ARBA" id="ARBA00022490"/>
    </source>
</evidence>
<feature type="domain" description="MobA-like NTP transferase" evidence="9">
    <location>
        <begin position="4"/>
        <end position="66"/>
    </location>
</feature>
<feature type="compositionally biased region" description="Basic and acidic residues" evidence="8">
    <location>
        <begin position="102"/>
        <end position="116"/>
    </location>
</feature>
<sequence>MKTCVILAGGKSSRMGRDKTLLPFGGFATLTHYGAHKFGRIFERVFVSSKFEKFDPPLPLIKDADAKEISQLNLARAYEKKVNLQDCGADIFSKQKPNLTKSEADKSALKNSDAEPMRAQISKKPSPDDNAGKTPNFSHCDNDTAQSQARILSQNISNLISKNDSALVSDLEQSGQENKILSPQNLPASQIANERANLSVEPFSPMLALYSILRNFKNESVFIVPADMPFVSEECVRELYKFAGEYDMVIAADDSHAHSLCGFFSANLADAAGELFAAGEHKIGLLRSRCRCKIVKFVHADEFFNINYPSDYERALKEGKI</sequence>
<gene>
    <name evidence="10" type="primary">mobA</name>
    <name evidence="10" type="ORF">CRECT_0204</name>
</gene>
<keyword evidence="10" id="KW-0548">Nucleotidyltransferase</keyword>
<evidence type="ECO:0000313" key="10">
    <source>
        <dbReference type="EMBL" id="QCD45904.1"/>
    </source>
</evidence>
<evidence type="ECO:0000256" key="8">
    <source>
        <dbReference type="SAM" id="MobiDB-lite"/>
    </source>
</evidence>
<keyword evidence="5" id="KW-0460">Magnesium</keyword>
<dbReference type="PANTHER" id="PTHR19136:SF81">
    <property type="entry name" value="MOLYBDENUM COFACTOR GUANYLYLTRANSFERASE"/>
    <property type="match status" value="1"/>
</dbReference>
<dbReference type="GO" id="GO:0046872">
    <property type="term" value="F:metal ion binding"/>
    <property type="evidence" value="ECO:0007669"/>
    <property type="project" value="UniProtKB-KW"/>
</dbReference>
<dbReference type="GO" id="GO:0061603">
    <property type="term" value="F:molybdenum cofactor guanylyltransferase activity"/>
    <property type="evidence" value="ECO:0007669"/>
    <property type="project" value="UniProtKB-EC"/>
</dbReference>
<dbReference type="EMBL" id="CP012543">
    <property type="protein sequence ID" value="QCD45904.1"/>
    <property type="molecule type" value="Genomic_DNA"/>
</dbReference>
<dbReference type="GO" id="GO:0006777">
    <property type="term" value="P:Mo-molybdopterin cofactor biosynthetic process"/>
    <property type="evidence" value="ECO:0007669"/>
    <property type="project" value="UniProtKB-KW"/>
</dbReference>
<evidence type="ECO:0000256" key="4">
    <source>
        <dbReference type="ARBA" id="ARBA00022741"/>
    </source>
</evidence>
<evidence type="ECO:0000256" key="2">
    <source>
        <dbReference type="ARBA" id="ARBA00022679"/>
    </source>
</evidence>
<keyword evidence="3" id="KW-0479">Metal-binding</keyword>
<reference evidence="10 11" key="1">
    <citation type="submission" date="2016-07" db="EMBL/GenBank/DDBJ databases">
        <title>Comparative genomics of the Campylobacter concisus group.</title>
        <authorList>
            <person name="Miller W.G."/>
            <person name="Yee E."/>
            <person name="Chapman M.H."/>
            <person name="Huynh S."/>
            <person name="Bono J.L."/>
            <person name="On S.L.W."/>
            <person name="StLeger J."/>
            <person name="Foster G."/>
            <person name="Parker C.T."/>
        </authorList>
    </citation>
    <scope>NUCLEOTIDE SEQUENCE [LARGE SCALE GENOMIC DNA]</scope>
    <source>
        <strain evidence="10 11">ATCC 33238</strain>
    </source>
</reference>
<dbReference type="EC" id="2.7.7.77" evidence="10"/>
<accession>A0A6G5QJX1</accession>
<dbReference type="Proteomes" id="UP000502377">
    <property type="component" value="Chromosome"/>
</dbReference>
<dbReference type="CDD" id="cd02503">
    <property type="entry name" value="MobA"/>
    <property type="match status" value="1"/>
</dbReference>
<evidence type="ECO:0000256" key="5">
    <source>
        <dbReference type="ARBA" id="ARBA00022842"/>
    </source>
</evidence>
<dbReference type="GO" id="GO:0005525">
    <property type="term" value="F:GTP binding"/>
    <property type="evidence" value="ECO:0007669"/>
    <property type="project" value="UniProtKB-KW"/>
</dbReference>
<evidence type="ECO:0000259" key="9">
    <source>
        <dbReference type="Pfam" id="PF12804"/>
    </source>
</evidence>
<dbReference type="InterPro" id="IPR025877">
    <property type="entry name" value="MobA-like_NTP_Trfase"/>
</dbReference>
<evidence type="ECO:0000256" key="7">
    <source>
        <dbReference type="ARBA" id="ARBA00023150"/>
    </source>
</evidence>
<name>A0A6G5QJX1_CAMRE</name>
<keyword evidence="2 10" id="KW-0808">Transferase</keyword>
<dbReference type="KEGG" id="crx:CRECT_0204"/>